<dbReference type="AlphaFoldDB" id="A0A1F6YR88"/>
<name>A0A1F6YR88_9BACT</name>
<protein>
    <submittedName>
        <fullName evidence="1">Uncharacterized protein</fullName>
    </submittedName>
</protein>
<evidence type="ECO:0000313" key="2">
    <source>
        <dbReference type="Proteomes" id="UP000177047"/>
    </source>
</evidence>
<dbReference type="Proteomes" id="UP000177047">
    <property type="component" value="Unassembled WGS sequence"/>
</dbReference>
<comment type="caution">
    <text evidence="1">The sequence shown here is derived from an EMBL/GenBank/DDBJ whole genome shotgun (WGS) entry which is preliminary data.</text>
</comment>
<organism evidence="1 2">
    <name type="scientific">Candidatus Nomurabacteria bacterium RIFOXYB1_FULL_39_16</name>
    <dbReference type="NCBI Taxonomy" id="1801803"/>
    <lineage>
        <taxon>Bacteria</taxon>
        <taxon>Candidatus Nomuraibacteriota</taxon>
    </lineage>
</organism>
<sequence length="115" mass="13297">MPMSLELVHIQQQYTRQEIVQPYLQPVGQSTFKYNQTPTISQSLEAIFPEQKQADKRIKLAKDALGSLAVQFTETELNDVITEVEDLTESWLDEYERNIFDGLTLQELLHEKGAR</sequence>
<dbReference type="EMBL" id="MFWB01000013">
    <property type="protein sequence ID" value="OGJ08894.1"/>
    <property type="molecule type" value="Genomic_DNA"/>
</dbReference>
<accession>A0A1F6YR88</accession>
<proteinExistence type="predicted"/>
<gene>
    <name evidence="1" type="ORF">A2356_00180</name>
</gene>
<reference evidence="1 2" key="1">
    <citation type="journal article" date="2016" name="Nat. Commun.">
        <title>Thousands of microbial genomes shed light on interconnected biogeochemical processes in an aquifer system.</title>
        <authorList>
            <person name="Anantharaman K."/>
            <person name="Brown C.T."/>
            <person name="Hug L.A."/>
            <person name="Sharon I."/>
            <person name="Castelle C.J."/>
            <person name="Probst A.J."/>
            <person name="Thomas B.C."/>
            <person name="Singh A."/>
            <person name="Wilkins M.J."/>
            <person name="Karaoz U."/>
            <person name="Brodie E.L."/>
            <person name="Williams K.H."/>
            <person name="Hubbard S.S."/>
            <person name="Banfield J.F."/>
        </authorList>
    </citation>
    <scope>NUCLEOTIDE SEQUENCE [LARGE SCALE GENOMIC DNA]</scope>
</reference>
<evidence type="ECO:0000313" key="1">
    <source>
        <dbReference type="EMBL" id="OGJ08894.1"/>
    </source>
</evidence>